<comment type="similarity">
    <text evidence="2">Belongs to the VPS52 family.</text>
</comment>
<evidence type="ECO:0000256" key="3">
    <source>
        <dbReference type="ARBA" id="ARBA00022448"/>
    </source>
</evidence>
<dbReference type="OrthoDB" id="19482at2759"/>
<evidence type="ECO:0000256" key="4">
    <source>
        <dbReference type="ARBA" id="ARBA00022927"/>
    </source>
</evidence>
<evidence type="ECO:0000313" key="9">
    <source>
        <dbReference type="Proteomes" id="UP000095023"/>
    </source>
</evidence>
<dbReference type="GO" id="GO:0042147">
    <property type="term" value="P:retrograde transport, endosome to Golgi"/>
    <property type="evidence" value="ECO:0007669"/>
    <property type="project" value="TreeGrafter"/>
</dbReference>
<dbReference type="GO" id="GO:0005829">
    <property type="term" value="C:cytosol"/>
    <property type="evidence" value="ECO:0007669"/>
    <property type="project" value="GOC"/>
</dbReference>
<name>A0A1E4TD79_9ASCO</name>
<dbReference type="EMBL" id="KV453843">
    <property type="protein sequence ID" value="ODV89711.1"/>
    <property type="molecule type" value="Genomic_DNA"/>
</dbReference>
<evidence type="ECO:0000256" key="2">
    <source>
        <dbReference type="ARBA" id="ARBA00008180"/>
    </source>
</evidence>
<dbReference type="InterPro" id="IPR048319">
    <property type="entry name" value="Vps52_CC"/>
</dbReference>
<dbReference type="GO" id="GO:0015031">
    <property type="term" value="P:protein transport"/>
    <property type="evidence" value="ECO:0007669"/>
    <property type="project" value="UniProtKB-KW"/>
</dbReference>
<dbReference type="GO" id="GO:0032456">
    <property type="term" value="P:endocytic recycling"/>
    <property type="evidence" value="ECO:0007669"/>
    <property type="project" value="TreeGrafter"/>
</dbReference>
<keyword evidence="9" id="KW-1185">Reference proteome</keyword>
<dbReference type="GO" id="GO:0019905">
    <property type="term" value="F:syntaxin binding"/>
    <property type="evidence" value="ECO:0007669"/>
    <property type="project" value="TreeGrafter"/>
</dbReference>
<dbReference type="AlphaFoldDB" id="A0A1E4TD79"/>
<evidence type="ECO:0000256" key="5">
    <source>
        <dbReference type="ARBA" id="ARBA00023034"/>
    </source>
</evidence>
<keyword evidence="4" id="KW-0653">Protein transport</keyword>
<evidence type="ECO:0008006" key="10">
    <source>
        <dbReference type="Google" id="ProtNLM"/>
    </source>
</evidence>
<comment type="subcellular location">
    <subcellularLocation>
        <location evidence="1">Golgi apparatus</location>
        <location evidence="1">trans-Golgi network</location>
    </subcellularLocation>
</comment>
<dbReference type="GO" id="GO:0000938">
    <property type="term" value="C:GARP complex"/>
    <property type="evidence" value="ECO:0007669"/>
    <property type="project" value="TreeGrafter"/>
</dbReference>
<dbReference type="Pfam" id="PF20655">
    <property type="entry name" value="Vps52_C"/>
    <property type="match status" value="1"/>
</dbReference>
<dbReference type="InterPro" id="IPR007258">
    <property type="entry name" value="Vps52"/>
</dbReference>
<gene>
    <name evidence="8" type="ORF">CANCADRAFT_142717</name>
</gene>
<feature type="domain" description="Vps52 C-terminal" evidence="7">
    <location>
        <begin position="255"/>
        <end position="590"/>
    </location>
</feature>
<reference evidence="9" key="1">
    <citation type="submission" date="2016-02" db="EMBL/GenBank/DDBJ databases">
        <title>Comparative genomics of biotechnologically important yeasts.</title>
        <authorList>
            <consortium name="DOE Joint Genome Institute"/>
            <person name="Riley R."/>
            <person name="Haridas S."/>
            <person name="Wolfe K.H."/>
            <person name="Lopes M.R."/>
            <person name="Hittinger C.T."/>
            <person name="Goker M."/>
            <person name="Salamov A."/>
            <person name="Wisecaver J."/>
            <person name="Long T.M."/>
            <person name="Aerts A.L."/>
            <person name="Barry K."/>
            <person name="Choi C."/>
            <person name="Clum A."/>
            <person name="Coughlan A.Y."/>
            <person name="Deshpande S."/>
            <person name="Douglass A.P."/>
            <person name="Hanson S.J."/>
            <person name="Klenk H.-P."/>
            <person name="Labutti K."/>
            <person name="Lapidus A."/>
            <person name="Lindquist E."/>
            <person name="Lipzen A."/>
            <person name="Meier-Kolthoff J.P."/>
            <person name="Ohm R.A."/>
            <person name="Otillar R.P."/>
            <person name="Pangilinan J."/>
            <person name="Peng Y."/>
            <person name="Rokas A."/>
            <person name="Rosa C.A."/>
            <person name="Scheuner C."/>
            <person name="Sibirny A.A."/>
            <person name="Slot J.C."/>
            <person name="Stielow J.B."/>
            <person name="Sun H."/>
            <person name="Kurtzman C.P."/>
            <person name="Blackwell M."/>
            <person name="Jeffries T.W."/>
            <person name="Grigoriev I.V."/>
        </authorList>
    </citation>
    <scope>NUCLEOTIDE SEQUENCE [LARGE SCALE GENOMIC DNA]</scope>
    <source>
        <strain evidence="9">NRRL Y-17796</strain>
    </source>
</reference>
<evidence type="ECO:0000256" key="1">
    <source>
        <dbReference type="ARBA" id="ARBA00004601"/>
    </source>
</evidence>
<protein>
    <recommendedName>
        <fullName evidence="10">Vps52/Sac2 family protein</fullName>
    </recommendedName>
</protein>
<dbReference type="PANTHER" id="PTHR14190">
    <property type="entry name" value="SUPPRESSOR OF ACTIN MUTATIONS 2/VACUOLAR PROTEIN SORTING 52"/>
    <property type="match status" value="1"/>
</dbReference>
<sequence length="612" mass="68559">MVSADPGSATAKVLELLGDDGSVDGIDTDRHALMLNLARALAAKDARLNNPVNSRAADSAGDTTHYNDLLDELRTVALSGRDAAAEVRDILAHFASNLRELSNGVEVLESRSQVLDQRLKLRKDVDATLQDIVSAVYLSPATVRNLCAGDVDERFVSSLQSLERAQTALAAESRPLFKESKAFTELTNVLELVSDKALEKARNYMIAQIRSLRKPGVDAQHIQITRFLKFRDVFSFLYKKNPTLANELRQAYLYTMRWYYHAHFDRYIKALCKLQTKTLTKSALLGSEDSGTRRALDLLTSTSSNDSTALSVTEMVNGGNNTMDPLVLGTRKSIINSSDPTVIPIAIAENNPSWYWMESGFRSFNIALMDNVSLEYQFVSEFFSDIKGGQWSKMVQEIFEPCFSSGNNYTLKLLSEPSPTIDAYGVLICIRLIQQFEFETQHRRIPALDGYFNNQFMILWPKFQHILDTHRESLAKHASRLNASKYGDLLKAGAPTQVTQRFSYMLEGLLSLCGTDAEFEPIASSLNRIRSDFESYLTKLSKLVTPGKKESDARQERFLYNNYLFVLTVIKDAEGNLAEQEKRHFEQLTSAYGMMQGQATEAETESSHNAAT</sequence>
<evidence type="ECO:0000259" key="7">
    <source>
        <dbReference type="Pfam" id="PF20655"/>
    </source>
</evidence>
<accession>A0A1E4TD79</accession>
<feature type="domain" description="Vps52 coiled-coil" evidence="6">
    <location>
        <begin position="86"/>
        <end position="237"/>
    </location>
</feature>
<dbReference type="InterPro" id="IPR048361">
    <property type="entry name" value="Vps52_C"/>
</dbReference>
<keyword evidence="3" id="KW-0813">Transport</keyword>
<proteinExistence type="inferred from homology"/>
<dbReference type="PANTHER" id="PTHR14190:SF7">
    <property type="entry name" value="VACUOLAR PROTEIN SORTING-ASSOCIATED PROTEIN 52 HOMOLOG"/>
    <property type="match status" value="1"/>
</dbReference>
<evidence type="ECO:0000259" key="6">
    <source>
        <dbReference type="Pfam" id="PF04129"/>
    </source>
</evidence>
<keyword evidence="5" id="KW-0333">Golgi apparatus</keyword>
<dbReference type="GO" id="GO:0006896">
    <property type="term" value="P:Golgi to vacuole transport"/>
    <property type="evidence" value="ECO:0007669"/>
    <property type="project" value="TreeGrafter"/>
</dbReference>
<dbReference type="Proteomes" id="UP000095023">
    <property type="component" value="Unassembled WGS sequence"/>
</dbReference>
<evidence type="ECO:0000313" key="8">
    <source>
        <dbReference type="EMBL" id="ODV89711.1"/>
    </source>
</evidence>
<organism evidence="8 9">
    <name type="scientific">Tortispora caseinolytica NRRL Y-17796</name>
    <dbReference type="NCBI Taxonomy" id="767744"/>
    <lineage>
        <taxon>Eukaryota</taxon>
        <taxon>Fungi</taxon>
        <taxon>Dikarya</taxon>
        <taxon>Ascomycota</taxon>
        <taxon>Saccharomycotina</taxon>
        <taxon>Trigonopsidomycetes</taxon>
        <taxon>Trigonopsidales</taxon>
        <taxon>Trigonopsidaceae</taxon>
        <taxon>Tortispora</taxon>
    </lineage>
</organism>
<dbReference type="Pfam" id="PF04129">
    <property type="entry name" value="Vps52_CC"/>
    <property type="match status" value="1"/>
</dbReference>